<feature type="compositionally biased region" description="Basic and acidic residues" evidence="1">
    <location>
        <begin position="70"/>
        <end position="91"/>
    </location>
</feature>
<sequence>MHHEHSPRVSKQEDDLVQRSTKKVKIRREGDIDEMSLCMEIVSTEENAPTVSKGSYKKILLTSPDLIGDHEFSDSMKDDEHNPEDRWYNKDDDPDIEDRPFNPCPTISVSKEEFEEWCQPWKNALMVKVLGKRVTFAYMEQRLRRDWENKDSQSSETPNENVDAKNGKAENPPNPHNHDNGQINPDFGPWMLVKRYNFKKKAQSGVRKSLTNQGLGTNNNSEEGNSPKGKDPGAGSRFAILHEEGINNVHERVTHMEANQEAQLTNGLKHQAHKVDGKTQIVQKRVMKVGAGKNPQPSSKAGPGARGGAELGGKGNNNKGKAIVPEKFFNHP</sequence>
<accession>A0A445CRY9</accession>
<feature type="compositionally biased region" description="Gly residues" evidence="1">
    <location>
        <begin position="304"/>
        <end position="315"/>
    </location>
</feature>
<dbReference type="AlphaFoldDB" id="A0A445CRY9"/>
<comment type="caution">
    <text evidence="2">The sequence shown here is derived from an EMBL/GenBank/DDBJ whole genome shotgun (WGS) entry which is preliminary data.</text>
</comment>
<proteinExistence type="predicted"/>
<name>A0A445CRY9_ARAHY</name>
<evidence type="ECO:0000256" key="1">
    <source>
        <dbReference type="SAM" id="MobiDB-lite"/>
    </source>
</evidence>
<feature type="region of interest" description="Disordered" evidence="1">
    <location>
        <begin position="70"/>
        <end position="103"/>
    </location>
</feature>
<evidence type="ECO:0000313" key="2">
    <source>
        <dbReference type="EMBL" id="RYR53739.1"/>
    </source>
</evidence>
<feature type="region of interest" description="Disordered" evidence="1">
    <location>
        <begin position="201"/>
        <end position="236"/>
    </location>
</feature>
<dbReference type="EMBL" id="SDMP01000006">
    <property type="protein sequence ID" value="RYR53739.1"/>
    <property type="molecule type" value="Genomic_DNA"/>
</dbReference>
<organism evidence="2 3">
    <name type="scientific">Arachis hypogaea</name>
    <name type="common">Peanut</name>
    <dbReference type="NCBI Taxonomy" id="3818"/>
    <lineage>
        <taxon>Eukaryota</taxon>
        <taxon>Viridiplantae</taxon>
        <taxon>Streptophyta</taxon>
        <taxon>Embryophyta</taxon>
        <taxon>Tracheophyta</taxon>
        <taxon>Spermatophyta</taxon>
        <taxon>Magnoliopsida</taxon>
        <taxon>eudicotyledons</taxon>
        <taxon>Gunneridae</taxon>
        <taxon>Pentapetalae</taxon>
        <taxon>rosids</taxon>
        <taxon>fabids</taxon>
        <taxon>Fabales</taxon>
        <taxon>Fabaceae</taxon>
        <taxon>Papilionoideae</taxon>
        <taxon>50 kb inversion clade</taxon>
        <taxon>dalbergioids sensu lato</taxon>
        <taxon>Dalbergieae</taxon>
        <taxon>Pterocarpus clade</taxon>
        <taxon>Arachis</taxon>
    </lineage>
</organism>
<feature type="region of interest" description="Disordered" evidence="1">
    <location>
        <begin position="147"/>
        <end position="184"/>
    </location>
</feature>
<protein>
    <recommendedName>
        <fullName evidence="4">DUF4283 domain-containing protein</fullName>
    </recommendedName>
</protein>
<feature type="region of interest" description="Disordered" evidence="1">
    <location>
        <begin position="1"/>
        <end position="25"/>
    </location>
</feature>
<evidence type="ECO:0000313" key="3">
    <source>
        <dbReference type="Proteomes" id="UP000289738"/>
    </source>
</evidence>
<evidence type="ECO:0008006" key="4">
    <source>
        <dbReference type="Google" id="ProtNLM"/>
    </source>
</evidence>
<dbReference type="Proteomes" id="UP000289738">
    <property type="component" value="Chromosome A06"/>
</dbReference>
<keyword evidence="3" id="KW-1185">Reference proteome</keyword>
<feature type="compositionally biased region" description="Basic and acidic residues" evidence="1">
    <location>
        <begin position="1"/>
        <end position="17"/>
    </location>
</feature>
<feature type="region of interest" description="Disordered" evidence="1">
    <location>
        <begin position="290"/>
        <end position="332"/>
    </location>
</feature>
<gene>
    <name evidence="2" type="ORF">Ahy_A06g028959</name>
</gene>
<feature type="compositionally biased region" description="Polar residues" evidence="1">
    <location>
        <begin position="209"/>
        <end position="224"/>
    </location>
</feature>
<reference evidence="2 3" key="1">
    <citation type="submission" date="2019-01" db="EMBL/GenBank/DDBJ databases">
        <title>Sequencing of cultivated peanut Arachis hypogaea provides insights into genome evolution and oil improvement.</title>
        <authorList>
            <person name="Chen X."/>
        </authorList>
    </citation>
    <scope>NUCLEOTIDE SEQUENCE [LARGE SCALE GENOMIC DNA]</scope>
    <source>
        <strain evidence="3">cv. Fuhuasheng</strain>
        <tissue evidence="2">Leaves</tissue>
    </source>
</reference>